<organism evidence="5 6">
    <name type="scientific">Mycoplana rhizolycopersici</name>
    <dbReference type="NCBI Taxonomy" id="2746702"/>
    <lineage>
        <taxon>Bacteria</taxon>
        <taxon>Pseudomonadati</taxon>
        <taxon>Pseudomonadota</taxon>
        <taxon>Alphaproteobacteria</taxon>
        <taxon>Hyphomicrobiales</taxon>
        <taxon>Rhizobiaceae</taxon>
        <taxon>Mycoplana</taxon>
    </lineage>
</organism>
<dbReference type="PRINTS" id="PR00035">
    <property type="entry name" value="HTHGNTR"/>
</dbReference>
<evidence type="ECO:0000256" key="3">
    <source>
        <dbReference type="ARBA" id="ARBA00023163"/>
    </source>
</evidence>
<dbReference type="InterPro" id="IPR036390">
    <property type="entry name" value="WH_DNA-bd_sf"/>
</dbReference>
<name>A0ABX2QH97_9HYPH</name>
<reference evidence="5 6" key="1">
    <citation type="submission" date="2020-06" db="EMBL/GenBank/DDBJ databases">
        <title>Rhizobium sp.nov. isolated from the tomato plant.</title>
        <authorList>
            <person name="Thin K.K."/>
            <person name="Zhang X."/>
            <person name="He S."/>
        </authorList>
    </citation>
    <scope>NUCLEOTIDE SEQUENCE [LARGE SCALE GENOMIC DNA]</scope>
    <source>
        <strain evidence="5 6">DBTS2</strain>
    </source>
</reference>
<keyword evidence="3" id="KW-0804">Transcription</keyword>
<evidence type="ECO:0000313" key="5">
    <source>
        <dbReference type="EMBL" id="NVP55983.1"/>
    </source>
</evidence>
<protein>
    <submittedName>
        <fullName evidence="5">GntR family transcriptional regulator</fullName>
    </submittedName>
</protein>
<proteinExistence type="predicted"/>
<accession>A0ABX2QH97</accession>
<evidence type="ECO:0000313" key="6">
    <source>
        <dbReference type="Proteomes" id="UP000659172"/>
    </source>
</evidence>
<keyword evidence="6" id="KW-1185">Reference proteome</keyword>
<comment type="caution">
    <text evidence="5">The sequence shown here is derived from an EMBL/GenBank/DDBJ whole genome shotgun (WGS) entry which is preliminary data.</text>
</comment>
<gene>
    <name evidence="5" type="ORF">HV823_12035</name>
</gene>
<evidence type="ECO:0000256" key="4">
    <source>
        <dbReference type="SAM" id="MobiDB-lite"/>
    </source>
</evidence>
<dbReference type="SUPFAM" id="SSF46785">
    <property type="entry name" value="Winged helix' DNA-binding domain"/>
    <property type="match status" value="1"/>
</dbReference>
<keyword evidence="2" id="KW-0238">DNA-binding</keyword>
<dbReference type="InterPro" id="IPR000524">
    <property type="entry name" value="Tscrpt_reg_HTH_GntR"/>
</dbReference>
<evidence type="ECO:0000256" key="2">
    <source>
        <dbReference type="ARBA" id="ARBA00023125"/>
    </source>
</evidence>
<sequence>MSSKFKRKGKAKFIMIEAYVKRSAAWRALTPNARATYLEVKWRYDGTNNGRIALGERELAADLHTSRETARRALGELIEKGLIKKAKLSGFNMKSRVATEWRLTEYSCDVTGELPTKEFIRWQPCEKNTGAPQVHTGASQVHTAPKKEAFHA</sequence>
<dbReference type="EMBL" id="JABXYK010000006">
    <property type="protein sequence ID" value="NVP55983.1"/>
    <property type="molecule type" value="Genomic_DNA"/>
</dbReference>
<dbReference type="Gene3D" id="1.10.10.10">
    <property type="entry name" value="Winged helix-like DNA-binding domain superfamily/Winged helix DNA-binding domain"/>
    <property type="match status" value="1"/>
</dbReference>
<evidence type="ECO:0000256" key="1">
    <source>
        <dbReference type="ARBA" id="ARBA00023015"/>
    </source>
</evidence>
<dbReference type="Proteomes" id="UP000659172">
    <property type="component" value="Unassembled WGS sequence"/>
</dbReference>
<keyword evidence="1" id="KW-0805">Transcription regulation</keyword>
<dbReference type="InterPro" id="IPR036388">
    <property type="entry name" value="WH-like_DNA-bd_sf"/>
</dbReference>
<feature type="region of interest" description="Disordered" evidence="4">
    <location>
        <begin position="128"/>
        <end position="152"/>
    </location>
</feature>